<keyword evidence="5" id="KW-1185">Reference proteome</keyword>
<feature type="region of interest" description="Disordered" evidence="2">
    <location>
        <begin position="298"/>
        <end position="320"/>
    </location>
</feature>
<dbReference type="OrthoDB" id="10482647at2759"/>
<evidence type="ECO:0000313" key="5">
    <source>
        <dbReference type="Proteomes" id="UP000717696"/>
    </source>
</evidence>
<organism evidence="4 5">
    <name type="scientific">Dactylonectria estremocensis</name>
    <dbReference type="NCBI Taxonomy" id="1079267"/>
    <lineage>
        <taxon>Eukaryota</taxon>
        <taxon>Fungi</taxon>
        <taxon>Dikarya</taxon>
        <taxon>Ascomycota</taxon>
        <taxon>Pezizomycotina</taxon>
        <taxon>Sordariomycetes</taxon>
        <taxon>Hypocreomycetidae</taxon>
        <taxon>Hypocreales</taxon>
        <taxon>Nectriaceae</taxon>
        <taxon>Dactylonectria</taxon>
    </lineage>
</organism>
<evidence type="ECO:0000313" key="4">
    <source>
        <dbReference type="EMBL" id="KAH7116516.1"/>
    </source>
</evidence>
<proteinExistence type="predicted"/>
<dbReference type="GO" id="GO:0016787">
    <property type="term" value="F:hydrolase activity"/>
    <property type="evidence" value="ECO:0007669"/>
    <property type="project" value="UniProtKB-KW"/>
</dbReference>
<accession>A0A9P9DCX2</accession>
<evidence type="ECO:0000256" key="2">
    <source>
        <dbReference type="SAM" id="MobiDB-lite"/>
    </source>
</evidence>
<feature type="domain" description="DUF7580" evidence="3">
    <location>
        <begin position="103"/>
        <end position="277"/>
    </location>
</feature>
<dbReference type="AlphaFoldDB" id="A0A9P9DCX2"/>
<evidence type="ECO:0000259" key="3">
    <source>
        <dbReference type="Pfam" id="PF24476"/>
    </source>
</evidence>
<dbReference type="InterPro" id="IPR056002">
    <property type="entry name" value="DUF7580"/>
</dbReference>
<keyword evidence="1" id="KW-0378">Hydrolase</keyword>
<evidence type="ECO:0000256" key="1">
    <source>
        <dbReference type="ARBA" id="ARBA00022801"/>
    </source>
</evidence>
<name>A0A9P9DCX2_9HYPO</name>
<dbReference type="PANTHER" id="PTHR35186:SF4">
    <property type="entry name" value="PRION-INHIBITION AND PROPAGATION HELO DOMAIN-CONTAINING PROTEIN"/>
    <property type="match status" value="1"/>
</dbReference>
<dbReference type="EMBL" id="JAGMUU010000036">
    <property type="protein sequence ID" value="KAH7116516.1"/>
    <property type="molecule type" value="Genomic_DNA"/>
</dbReference>
<gene>
    <name evidence="4" type="ORF">B0J13DRAFT_205612</name>
</gene>
<comment type="caution">
    <text evidence="4">The sequence shown here is derived from an EMBL/GenBank/DDBJ whole genome shotgun (WGS) entry which is preliminary data.</text>
</comment>
<reference evidence="4" key="1">
    <citation type="journal article" date="2021" name="Nat. Commun.">
        <title>Genetic determinants of endophytism in the Arabidopsis root mycobiome.</title>
        <authorList>
            <person name="Mesny F."/>
            <person name="Miyauchi S."/>
            <person name="Thiergart T."/>
            <person name="Pickel B."/>
            <person name="Atanasova L."/>
            <person name="Karlsson M."/>
            <person name="Huettel B."/>
            <person name="Barry K.W."/>
            <person name="Haridas S."/>
            <person name="Chen C."/>
            <person name="Bauer D."/>
            <person name="Andreopoulos W."/>
            <person name="Pangilinan J."/>
            <person name="LaButti K."/>
            <person name="Riley R."/>
            <person name="Lipzen A."/>
            <person name="Clum A."/>
            <person name="Drula E."/>
            <person name="Henrissat B."/>
            <person name="Kohler A."/>
            <person name="Grigoriev I.V."/>
            <person name="Martin F.M."/>
            <person name="Hacquard S."/>
        </authorList>
    </citation>
    <scope>NUCLEOTIDE SEQUENCE</scope>
    <source>
        <strain evidence="4">MPI-CAGE-AT-0021</strain>
    </source>
</reference>
<protein>
    <recommendedName>
        <fullName evidence="3">DUF7580 domain-containing protein</fullName>
    </recommendedName>
</protein>
<dbReference type="Proteomes" id="UP000717696">
    <property type="component" value="Unassembled WGS sequence"/>
</dbReference>
<dbReference type="InterPro" id="IPR023827">
    <property type="entry name" value="Peptidase_S8_Asp-AS"/>
</dbReference>
<dbReference type="Pfam" id="PF24476">
    <property type="entry name" value="DUF7580"/>
    <property type="match status" value="1"/>
</dbReference>
<dbReference type="PANTHER" id="PTHR35186">
    <property type="entry name" value="ANK_REP_REGION DOMAIN-CONTAINING PROTEIN"/>
    <property type="match status" value="1"/>
</dbReference>
<dbReference type="PROSITE" id="PS00136">
    <property type="entry name" value="SUBTILASE_ASP"/>
    <property type="match status" value="1"/>
</dbReference>
<sequence length="424" mass="49039">MKERTSGIPYAFTHLQSDSQPSIGEKTPAVRVVSCMEPDVETDSWREDDPLRLECLCCCIQELNSFWKTYIRHLEVDDHNLLHEHQCLEESDDFPNQEFGLPALFRAISHTETGKVILGMQLAHALSCLYDGDWLIGGWRQENLSLFKWGTQVPCKLWLKVSLPPEPKSKDQRLSGHHRFPQILELGIILLELHIGETMESYLRTKPAENPGGRWAMALKVFKKNENHILSDDYRRALSFCLKPTFGQLSLTEVVKQPELVRQFIYENVVMRLEQVIAKSRRSPEFFDTLNLDETMRSFAPTTPNRSLPRERRPGSTKATYRPLDVQRPLRVVQADEVITVTEIEEDFKLFGDDCEPQLNTERSRVSDAWIKTFRKIVKDRLKEEKDASDTVRVKVAVLDTGIDLKHIDFDGQYKTRQIKSVRS</sequence>